<dbReference type="InterPro" id="IPR005791">
    <property type="entry name" value="SecD"/>
</dbReference>
<evidence type="ECO:0000256" key="10">
    <source>
        <dbReference type="HAMAP-Rule" id="MF_01464"/>
    </source>
</evidence>
<dbReference type="PRINTS" id="PR01755">
    <property type="entry name" value="SECFTRNLCASE"/>
</dbReference>
<dbReference type="InterPro" id="IPR022813">
    <property type="entry name" value="SecD/SecF_arch_bac"/>
</dbReference>
<comment type="subcellular location">
    <subcellularLocation>
        <location evidence="1 9">Cell membrane</location>
        <topology evidence="1 9">Multi-pass membrane protein</topology>
    </subcellularLocation>
</comment>
<evidence type="ECO:0000256" key="2">
    <source>
        <dbReference type="ARBA" id="ARBA00022448"/>
    </source>
</evidence>
<evidence type="ECO:0000256" key="7">
    <source>
        <dbReference type="ARBA" id="ARBA00023010"/>
    </source>
</evidence>
<sequence>MKPGKKMLAAIFITIAVFIYIAVFGIGSAVKGVFDMRYGIDIRGGVEAVFEPQGLNRKPTAKELESAREVIETRLDNQNISDREVTVDKTAGYIIVQFPWKSGETSFKPEDAIAELGEMAELTFQDPNGKVLIQGKDVESATPETNVSGVTREFLVSLKFNSKGAKEFEDATGKLIGQRMSIYMDKNLISSPTVETKISGGQAVITNLASYDEAKELAAKINAGALPFSLETTNFLTISPTLGSNALNIMVAAGIIAFFVVCTFMIIMYKLPGIAACIILVLQMLLQMLAISIPQYTLTLPGIAGIILTLGMAVDANIIISERISDELRKGMPVRGAIVYGYKHAFSSVLDGNVTTAIVAVILMIFGSGSMLSFGYTLLIGMIVNILVGVTLSKHLLLSLVEYDKWRDRKWFRIRKEKKTIPFYQKKYIFAIISGVIILSGIIGCFAKGVKLDTQFTGGAVLTYSVSGSADTGKIQESIQKETNRPVTVQIKEENLTGLKRLSVTLAGNAGMSPDDQKAITNAINGTSDKLNAKLSQTFVVEPYIGAKALKNAGLAIVLSSAFILVYVWIRFSALSGLPAGVTALIALIHDAFVVFFAFVLFGIPLNDAFVAVVLTVIGYSMNDTIVIYDRIRENRKKSVKTSVVELVNESTTQTLGRSINTSSTTGICVLIILIASLVFHIDSIMEFSLPMFFGIVTGCYSSICVAGTLWAMWEKRKEKETDNISAPSLAKNRK</sequence>
<feature type="transmembrane region" description="Helical" evidence="9">
    <location>
        <begin position="610"/>
        <end position="629"/>
    </location>
</feature>
<feature type="transmembrane region" description="Helical" evidence="9">
    <location>
        <begin position="7"/>
        <end position="27"/>
    </location>
</feature>
<dbReference type="InterPro" id="IPR005665">
    <property type="entry name" value="SecF_bac"/>
</dbReference>
<name>A0A7I8DLT4_9FIRM</name>
<dbReference type="Pfam" id="PF02355">
    <property type="entry name" value="SecD_SecF_C"/>
    <property type="match status" value="2"/>
</dbReference>
<feature type="transmembrane region" description="Helical" evidence="9">
    <location>
        <begin position="668"/>
        <end position="686"/>
    </location>
</feature>
<accession>A0A7I8DLT4</accession>
<evidence type="ECO:0000256" key="1">
    <source>
        <dbReference type="ARBA" id="ARBA00004651"/>
    </source>
</evidence>
<dbReference type="PANTHER" id="PTHR30081">
    <property type="entry name" value="PROTEIN-EXPORT MEMBRANE PROTEIN SEC"/>
    <property type="match status" value="1"/>
</dbReference>
<feature type="transmembrane region" description="Helical" evidence="9">
    <location>
        <begin position="341"/>
        <end position="366"/>
    </location>
</feature>
<dbReference type="InterPro" id="IPR048634">
    <property type="entry name" value="SecD_SecF_C"/>
</dbReference>
<dbReference type="Pfam" id="PF22599">
    <property type="entry name" value="SecDF_P1_head"/>
    <property type="match status" value="1"/>
</dbReference>
<comment type="similarity">
    <text evidence="10">Belongs to the SecD/SecF family. SecF subfamily.</text>
</comment>
<evidence type="ECO:0000256" key="6">
    <source>
        <dbReference type="ARBA" id="ARBA00022989"/>
    </source>
</evidence>
<keyword evidence="7 9" id="KW-0811">Translocation</keyword>
<keyword evidence="3 9" id="KW-1003">Cell membrane</keyword>
<dbReference type="Gene3D" id="3.30.70.3400">
    <property type="match status" value="1"/>
</dbReference>
<dbReference type="HAMAP" id="MF_01463_B">
    <property type="entry name" value="SecD_B"/>
    <property type="match status" value="1"/>
</dbReference>
<keyword evidence="14" id="KW-1185">Reference proteome</keyword>
<evidence type="ECO:0000256" key="9">
    <source>
        <dbReference type="HAMAP-Rule" id="MF_01463"/>
    </source>
</evidence>
<keyword evidence="6 9" id="KW-1133">Transmembrane helix</keyword>
<feature type="domain" description="Protein export membrane protein SecD/SecF C-terminal" evidence="11">
    <location>
        <begin position="229"/>
        <end position="401"/>
    </location>
</feature>
<evidence type="ECO:0000313" key="14">
    <source>
        <dbReference type="Proteomes" id="UP000515703"/>
    </source>
</evidence>
<dbReference type="InterPro" id="IPR054384">
    <property type="entry name" value="SecDF_P1_head"/>
</dbReference>
<dbReference type="InterPro" id="IPR022645">
    <property type="entry name" value="SecD/SecF_bac"/>
</dbReference>
<feature type="transmembrane region" description="Helical" evidence="9">
    <location>
        <begin position="553"/>
        <end position="570"/>
    </location>
</feature>
<dbReference type="InterPro" id="IPR055344">
    <property type="entry name" value="SecD_SecF_C_bact"/>
</dbReference>
<evidence type="ECO:0000256" key="8">
    <source>
        <dbReference type="ARBA" id="ARBA00023136"/>
    </source>
</evidence>
<dbReference type="EMBL" id="AP023368">
    <property type="protein sequence ID" value="BCJ98241.1"/>
    <property type="molecule type" value="Genomic_DNA"/>
</dbReference>
<reference evidence="13 14" key="2">
    <citation type="submission" date="2020-08" db="EMBL/GenBank/DDBJ databases">
        <authorList>
            <person name="Ueki A."/>
            <person name="Tonouchi A."/>
        </authorList>
    </citation>
    <scope>NUCLEOTIDE SEQUENCE [LARGE SCALE GENOMIC DNA]</scope>
    <source>
        <strain evidence="13 14">CTTW</strain>
    </source>
</reference>
<feature type="domain" description="Protein export membrane protein SecD/SecF C-terminal" evidence="11">
    <location>
        <begin position="529"/>
        <end position="716"/>
    </location>
</feature>
<feature type="transmembrane region" description="Helical" evidence="9">
    <location>
        <begin position="274"/>
        <end position="293"/>
    </location>
</feature>
<dbReference type="GO" id="GO:0006605">
    <property type="term" value="P:protein targeting"/>
    <property type="evidence" value="ECO:0007669"/>
    <property type="project" value="UniProtKB-UniRule"/>
</dbReference>
<dbReference type="RefSeq" id="WP_185258582.1">
    <property type="nucleotide sequence ID" value="NZ_AP023368.1"/>
</dbReference>
<feature type="transmembrane region" description="Helical" evidence="9">
    <location>
        <begin position="299"/>
        <end position="320"/>
    </location>
</feature>
<comment type="similarity">
    <text evidence="9">Belongs to the SecD/SecF family. SecD subfamily.</text>
</comment>
<comment type="subunit">
    <text evidence="9">Forms a complex with SecF. Part of the essential Sec protein translocation apparatus which comprises SecA, SecYEG and auxiliary proteins SecDF. Other proteins may also be involved.</text>
</comment>
<reference evidence="13 14" key="1">
    <citation type="submission" date="2020-08" db="EMBL/GenBank/DDBJ databases">
        <title>Draft genome sequencing of an Anaerocolumna strain isolated from anoxic soil subjected to BSD treatment.</title>
        <authorList>
            <person name="Uek A."/>
            <person name="Tonouchi A."/>
        </authorList>
    </citation>
    <scope>NUCLEOTIDE SEQUENCE [LARGE SCALE GENOMIC DNA]</scope>
    <source>
        <strain evidence="13 14">CTTW</strain>
    </source>
</reference>
<feature type="domain" description="SecDF P1 head subdomain" evidence="12">
    <location>
        <begin position="130"/>
        <end position="227"/>
    </location>
</feature>
<feature type="transmembrane region" description="Helical" evidence="9">
    <location>
        <begin position="582"/>
        <end position="604"/>
    </location>
</feature>
<organism evidence="13 14">
    <name type="scientific">Anaerocolumna chitinilytica</name>
    <dbReference type="NCBI Taxonomy" id="1727145"/>
    <lineage>
        <taxon>Bacteria</taxon>
        <taxon>Bacillati</taxon>
        <taxon>Bacillota</taxon>
        <taxon>Clostridia</taxon>
        <taxon>Lachnospirales</taxon>
        <taxon>Lachnospiraceae</taxon>
        <taxon>Anaerocolumna</taxon>
    </lineage>
</organism>
<evidence type="ECO:0000313" key="13">
    <source>
        <dbReference type="EMBL" id="BCJ98241.1"/>
    </source>
</evidence>
<proteinExistence type="inferred from homology"/>
<dbReference type="AlphaFoldDB" id="A0A7I8DLT4"/>
<evidence type="ECO:0000256" key="5">
    <source>
        <dbReference type="ARBA" id="ARBA00022927"/>
    </source>
</evidence>
<feature type="transmembrane region" description="Helical" evidence="9">
    <location>
        <begin position="692"/>
        <end position="714"/>
    </location>
</feature>
<protein>
    <recommendedName>
        <fullName evidence="9 10">Multifunctional fusion protein</fullName>
    </recommendedName>
    <domain>
        <recommendedName>
            <fullName evidence="9">Protein translocase subunit SecD</fullName>
        </recommendedName>
    </domain>
    <domain>
        <recommendedName>
            <fullName evidence="10">Protein-export membrane protein SecF</fullName>
        </recommendedName>
    </domain>
</protein>
<feature type="transmembrane region" description="Helical" evidence="9">
    <location>
        <begin position="428"/>
        <end position="450"/>
    </location>
</feature>
<dbReference type="PANTHER" id="PTHR30081:SF1">
    <property type="entry name" value="PROTEIN TRANSLOCASE SUBUNIT SECD"/>
    <property type="match status" value="1"/>
</dbReference>
<feature type="transmembrane region" description="Helical" evidence="9">
    <location>
        <begin position="378"/>
        <end position="401"/>
    </location>
</feature>
<comment type="subunit">
    <text evidence="10">Forms a complex with SecD. Part of the essential Sec protein translocation apparatus which comprises SecA, SecYEG and auxiliary proteins SecDF. Other proteins may also be involved.</text>
</comment>
<keyword evidence="2 9" id="KW-0813">Transport</keyword>
<evidence type="ECO:0000256" key="3">
    <source>
        <dbReference type="ARBA" id="ARBA00022475"/>
    </source>
</evidence>
<dbReference type="NCBIfam" id="TIGR00916">
    <property type="entry name" value="2A0604s01"/>
    <property type="match status" value="1"/>
</dbReference>
<dbReference type="NCBIfam" id="TIGR01129">
    <property type="entry name" value="secD"/>
    <property type="match status" value="1"/>
</dbReference>
<dbReference type="Gene3D" id="3.30.1360.200">
    <property type="match status" value="1"/>
</dbReference>
<keyword evidence="4 9" id="KW-0812">Transmembrane</keyword>
<dbReference type="GO" id="GO:0005886">
    <property type="term" value="C:plasma membrane"/>
    <property type="evidence" value="ECO:0007669"/>
    <property type="project" value="UniProtKB-SubCell"/>
</dbReference>
<dbReference type="Proteomes" id="UP000515703">
    <property type="component" value="Chromosome"/>
</dbReference>
<evidence type="ECO:0000256" key="4">
    <source>
        <dbReference type="ARBA" id="ARBA00022692"/>
    </source>
</evidence>
<dbReference type="SUPFAM" id="SSF82866">
    <property type="entry name" value="Multidrug efflux transporter AcrB transmembrane domain"/>
    <property type="match status" value="2"/>
</dbReference>
<dbReference type="Gene3D" id="1.20.1640.10">
    <property type="entry name" value="Multidrug efflux transporter AcrB transmembrane domain"/>
    <property type="match status" value="2"/>
</dbReference>
<comment type="function">
    <text evidence="9">Part of the Sec protein translocase complex. Interacts with the SecYEG preprotein conducting channel. SecDF uses the proton motive force (PMF) to complete protein translocation after the ATP-dependent function of SecA.</text>
</comment>
<dbReference type="HAMAP" id="MF_01464_B">
    <property type="entry name" value="SecF_B"/>
    <property type="match status" value="1"/>
</dbReference>
<dbReference type="GO" id="GO:0043952">
    <property type="term" value="P:protein transport by the Sec complex"/>
    <property type="evidence" value="ECO:0007669"/>
    <property type="project" value="UniProtKB-UniRule"/>
</dbReference>
<keyword evidence="5 9" id="KW-0653">Protein transport</keyword>
<gene>
    <name evidence="10" type="primary">secF</name>
    <name evidence="9" type="synonym">secD</name>
    <name evidence="13" type="ORF">bsdcttw_12820</name>
</gene>
<dbReference type="GO" id="GO:0065002">
    <property type="term" value="P:intracellular protein transmembrane transport"/>
    <property type="evidence" value="ECO:0007669"/>
    <property type="project" value="UniProtKB-UniRule"/>
</dbReference>
<dbReference type="KEGG" id="acht:bsdcttw_12820"/>
<evidence type="ECO:0000259" key="11">
    <source>
        <dbReference type="Pfam" id="PF02355"/>
    </source>
</evidence>
<comment type="caution">
    <text evidence="9">Lacks conserved residue(s) required for the propagation of feature annotation.</text>
</comment>
<evidence type="ECO:0000259" key="12">
    <source>
        <dbReference type="Pfam" id="PF22599"/>
    </source>
</evidence>
<feature type="transmembrane region" description="Helical" evidence="9">
    <location>
        <begin position="246"/>
        <end position="267"/>
    </location>
</feature>
<keyword evidence="8 9" id="KW-0472">Membrane</keyword>
<dbReference type="GO" id="GO:0015450">
    <property type="term" value="F:protein-transporting ATPase activity"/>
    <property type="evidence" value="ECO:0007669"/>
    <property type="project" value="InterPro"/>
</dbReference>
<dbReference type="NCBIfam" id="TIGR00966">
    <property type="entry name" value="transloc_SecF"/>
    <property type="match status" value="1"/>
</dbReference>